<keyword evidence="4" id="KW-0326">Glycosidase</keyword>
<name>A0AAD9MJG1_PROWI</name>
<protein>
    <recommendedName>
        <fullName evidence="2">beta-fructofuranosidase</fullName>
        <ecNumber evidence="2">3.2.1.26</ecNumber>
    </recommendedName>
</protein>
<reference evidence="7" key="1">
    <citation type="submission" date="2021-01" db="EMBL/GenBank/DDBJ databases">
        <authorList>
            <person name="Eckstrom K.M.E."/>
        </authorList>
    </citation>
    <scope>NUCLEOTIDE SEQUENCE</scope>
    <source>
        <strain evidence="7">UVCC 0001</strain>
    </source>
</reference>
<evidence type="ECO:0000256" key="1">
    <source>
        <dbReference type="ARBA" id="ARBA00009902"/>
    </source>
</evidence>
<dbReference type="EC" id="3.2.1.26" evidence="2"/>
<evidence type="ECO:0000256" key="5">
    <source>
        <dbReference type="SAM" id="MobiDB-lite"/>
    </source>
</evidence>
<gene>
    <name evidence="7" type="ORF">QBZ16_002227</name>
</gene>
<dbReference type="InterPro" id="IPR051214">
    <property type="entry name" value="GH32_Enzymes"/>
</dbReference>
<dbReference type="InterPro" id="IPR023296">
    <property type="entry name" value="Glyco_hydro_beta-prop_sf"/>
</dbReference>
<dbReference type="EMBL" id="JASFZW010000002">
    <property type="protein sequence ID" value="KAK2079832.1"/>
    <property type="molecule type" value="Genomic_DNA"/>
</dbReference>
<accession>A0AAD9MJG1</accession>
<evidence type="ECO:0000256" key="2">
    <source>
        <dbReference type="ARBA" id="ARBA00012758"/>
    </source>
</evidence>
<sequence>MKGKAETIFLDSPVQFDSYRPRYHVQPHAGWLNDPNGPVWGHSVSEDLLHWRPLPPALVPTPGGLDADGCFSGCCVTDPVSGVPTILYTGVRLRSNALSGPPPPAEHDLGLVWIESQMAAVPEDPDDPYLVKWTKHPQAFLPLPPAELQLTGWRDPFIYYANTLTPAGMGTEKGGGGGGEKARGWGRTTHDLRTMEYRMLIGSGIKGLGGTALVYTSNRVDGGWQFRGTLCEGNAAETGFVWECPLIVPLTTDAAGEDAADALGLLPAAPGLPATPGPPHWLVGASAVPPPELAPSSSLGGSGGLGEGAADLGRPLGRARHRLSRRSADSDAVTSLSREDSFEFSAVGDGGSVARLSDLPRSPAEVSEEDDAVAELRAVGAARHGAVAPAVDSRHSLSAFESALGDVAGPPSPGAGNRPAPLGIDRAATLEIWNQGPTPFDAPAQPPASPGVPLAVRPRPLDGADRPRSGADSSDSTATPAGPADSRGRVLGLNLPAQARQQQREPSIDQFARFQQRVVSIRPRRTASVEQRLGRQRGSWADVSRSASRDPGPRRQWHLFSVSPDAPTNPVLFWMGHMAPDGMRFEIEAAKGPFRLDLGDILYAPNVLQDASGRWLLWGWLQEKRGVGSYDYAGCLTLPRELHATPDGRLIQAPLAELTRLRRGPPGVRLHNVTLSPAKALELEGVQGDCLDIVITLQRYESAMEGGFFWQGLVEVLLHE</sequence>
<keyword evidence="8" id="KW-1185">Reference proteome</keyword>
<dbReference type="GO" id="GO:0004564">
    <property type="term" value="F:beta-fructofuranosidase activity"/>
    <property type="evidence" value="ECO:0007669"/>
    <property type="project" value="UniProtKB-EC"/>
</dbReference>
<evidence type="ECO:0000256" key="4">
    <source>
        <dbReference type="ARBA" id="ARBA00023295"/>
    </source>
</evidence>
<organism evidence="7 8">
    <name type="scientific">Prototheca wickerhamii</name>
    <dbReference type="NCBI Taxonomy" id="3111"/>
    <lineage>
        <taxon>Eukaryota</taxon>
        <taxon>Viridiplantae</taxon>
        <taxon>Chlorophyta</taxon>
        <taxon>core chlorophytes</taxon>
        <taxon>Trebouxiophyceae</taxon>
        <taxon>Chlorellales</taxon>
        <taxon>Chlorellaceae</taxon>
        <taxon>Prototheca</taxon>
    </lineage>
</organism>
<dbReference type="AlphaFoldDB" id="A0AAD9MJG1"/>
<feature type="domain" description="Glycosyl hydrolase family 32 N-terminal" evidence="6">
    <location>
        <begin position="557"/>
        <end position="654"/>
    </location>
</feature>
<feature type="domain" description="Glycosyl hydrolase family 32 N-terminal" evidence="6">
    <location>
        <begin position="39"/>
        <end position="160"/>
    </location>
</feature>
<dbReference type="PANTHER" id="PTHR43101">
    <property type="entry name" value="BETA-FRUCTOSIDASE"/>
    <property type="match status" value="1"/>
</dbReference>
<dbReference type="GO" id="GO:0005975">
    <property type="term" value="P:carbohydrate metabolic process"/>
    <property type="evidence" value="ECO:0007669"/>
    <property type="project" value="InterPro"/>
</dbReference>
<dbReference type="PANTHER" id="PTHR43101:SF1">
    <property type="entry name" value="BETA-FRUCTOSIDASE"/>
    <property type="match status" value="1"/>
</dbReference>
<evidence type="ECO:0000259" key="6">
    <source>
        <dbReference type="Pfam" id="PF00251"/>
    </source>
</evidence>
<dbReference type="SMART" id="SM00640">
    <property type="entry name" value="Glyco_32"/>
    <property type="match status" value="1"/>
</dbReference>
<evidence type="ECO:0000313" key="8">
    <source>
        <dbReference type="Proteomes" id="UP001255856"/>
    </source>
</evidence>
<proteinExistence type="inferred from homology"/>
<dbReference type="Proteomes" id="UP001255856">
    <property type="component" value="Unassembled WGS sequence"/>
</dbReference>
<evidence type="ECO:0000313" key="7">
    <source>
        <dbReference type="EMBL" id="KAK2079832.1"/>
    </source>
</evidence>
<feature type="region of interest" description="Disordered" evidence="5">
    <location>
        <begin position="434"/>
        <end position="489"/>
    </location>
</feature>
<feature type="region of interest" description="Disordered" evidence="5">
    <location>
        <begin position="525"/>
        <end position="556"/>
    </location>
</feature>
<keyword evidence="3" id="KW-0378">Hydrolase</keyword>
<dbReference type="CDD" id="cd08996">
    <property type="entry name" value="GH32_FFase"/>
    <property type="match status" value="1"/>
</dbReference>
<dbReference type="InterPro" id="IPR018053">
    <property type="entry name" value="Glyco_hydro_32_AS"/>
</dbReference>
<dbReference type="PROSITE" id="PS00609">
    <property type="entry name" value="GLYCOSYL_HYDROL_F32"/>
    <property type="match status" value="1"/>
</dbReference>
<comment type="similarity">
    <text evidence="1">Belongs to the glycosyl hydrolase 32 family.</text>
</comment>
<dbReference type="InterPro" id="IPR013148">
    <property type="entry name" value="Glyco_hydro_32_N"/>
</dbReference>
<evidence type="ECO:0000256" key="3">
    <source>
        <dbReference type="ARBA" id="ARBA00022801"/>
    </source>
</evidence>
<dbReference type="InterPro" id="IPR001362">
    <property type="entry name" value="Glyco_hydro_32"/>
</dbReference>
<feature type="region of interest" description="Disordered" evidence="5">
    <location>
        <begin position="287"/>
        <end position="313"/>
    </location>
</feature>
<comment type="caution">
    <text evidence="7">The sequence shown here is derived from an EMBL/GenBank/DDBJ whole genome shotgun (WGS) entry which is preliminary data.</text>
</comment>
<feature type="compositionally biased region" description="Basic and acidic residues" evidence="5">
    <location>
        <begin position="459"/>
        <end position="469"/>
    </location>
</feature>
<dbReference type="Gene3D" id="2.115.10.20">
    <property type="entry name" value="Glycosyl hydrolase domain, family 43"/>
    <property type="match status" value="2"/>
</dbReference>
<dbReference type="Pfam" id="PF00251">
    <property type="entry name" value="Glyco_hydro_32N"/>
    <property type="match status" value="2"/>
</dbReference>
<dbReference type="SUPFAM" id="SSF75005">
    <property type="entry name" value="Arabinanase/levansucrase/invertase"/>
    <property type="match status" value="2"/>
</dbReference>